<dbReference type="AlphaFoldDB" id="A0AAV4TWK6"/>
<organism evidence="1 2">
    <name type="scientific">Caerostris darwini</name>
    <dbReference type="NCBI Taxonomy" id="1538125"/>
    <lineage>
        <taxon>Eukaryota</taxon>
        <taxon>Metazoa</taxon>
        <taxon>Ecdysozoa</taxon>
        <taxon>Arthropoda</taxon>
        <taxon>Chelicerata</taxon>
        <taxon>Arachnida</taxon>
        <taxon>Araneae</taxon>
        <taxon>Araneomorphae</taxon>
        <taxon>Entelegynae</taxon>
        <taxon>Araneoidea</taxon>
        <taxon>Araneidae</taxon>
        <taxon>Caerostris</taxon>
    </lineage>
</organism>
<name>A0AAV4TWK6_9ARAC</name>
<keyword evidence="2" id="KW-1185">Reference proteome</keyword>
<proteinExistence type="predicted"/>
<sequence>MSEISNIFYESFNEKRRLFEKYDNDDDYSELQNENLEDNSELENDDGGKILSRFQILTRLLSSSYSECSGEELPWGMDLKGQRKSC</sequence>
<evidence type="ECO:0000313" key="2">
    <source>
        <dbReference type="Proteomes" id="UP001054837"/>
    </source>
</evidence>
<comment type="caution">
    <text evidence="1">The sequence shown here is derived from an EMBL/GenBank/DDBJ whole genome shotgun (WGS) entry which is preliminary data.</text>
</comment>
<evidence type="ECO:0000313" key="1">
    <source>
        <dbReference type="EMBL" id="GIY49657.1"/>
    </source>
</evidence>
<dbReference type="EMBL" id="BPLQ01010258">
    <property type="protein sequence ID" value="GIY49657.1"/>
    <property type="molecule type" value="Genomic_DNA"/>
</dbReference>
<protein>
    <submittedName>
        <fullName evidence="1">Uncharacterized protein</fullName>
    </submittedName>
</protein>
<gene>
    <name evidence="1" type="ORF">CDAR_14531</name>
</gene>
<accession>A0AAV4TWK6</accession>
<reference evidence="1 2" key="1">
    <citation type="submission" date="2021-06" db="EMBL/GenBank/DDBJ databases">
        <title>Caerostris darwini draft genome.</title>
        <authorList>
            <person name="Kono N."/>
            <person name="Arakawa K."/>
        </authorList>
    </citation>
    <scope>NUCLEOTIDE SEQUENCE [LARGE SCALE GENOMIC DNA]</scope>
</reference>
<dbReference type="Proteomes" id="UP001054837">
    <property type="component" value="Unassembled WGS sequence"/>
</dbReference>